<organism evidence="3 4">
    <name type="scientific">Triparma verrucosa</name>
    <dbReference type="NCBI Taxonomy" id="1606542"/>
    <lineage>
        <taxon>Eukaryota</taxon>
        <taxon>Sar</taxon>
        <taxon>Stramenopiles</taxon>
        <taxon>Ochrophyta</taxon>
        <taxon>Bolidophyceae</taxon>
        <taxon>Parmales</taxon>
        <taxon>Triparmaceae</taxon>
        <taxon>Triparma</taxon>
    </lineage>
</organism>
<sequence length="475" mass="52024">MFPAYEKGGSLYAGPCRNIPLLELNPSNIDGALRRGLEQNHLITYLGLRFVWTRQHSKNLVILDDLQKIGDPLADACIAEILASGELKRGGDFLESVETHASSHPSSSCSDLLAFMSRPPDFEVDEDAVEKGKLLFLSLLPISSLALLHLSLIGGFSAPQINKTLNSTGYLTNSNPKSVRLRLFETFKMISDAMTASDFDGPNTSIGGLSPTAINSITKVRLLHAFVRQNLLKKPQTVGIPINQTELIVTSLSFSQNVLLGIESLLGSPLPPQNKSSYVHLWKTISHYIGITSPSLISSPICSTVSLETILITLVRPDRTSEIAAATVLEAVSESPPFKWPRGIHAKICRKVMGLDLSAALGISTFNVTWKVNIRFYIILSLLKLYSTLVSYIGPSYFSNLNGRISRAIMSDIFSDYKTFNGVRGGNHNEKLKRMEEVLEGGKIKRERRFGTVKVWAGAIGFAVGGYIIISKLTC</sequence>
<keyword evidence="1" id="KW-0812">Transmembrane</keyword>
<dbReference type="EMBL" id="BRXX01000399">
    <property type="protein sequence ID" value="GMI09420.1"/>
    <property type="molecule type" value="Genomic_DNA"/>
</dbReference>
<evidence type="ECO:0000259" key="2">
    <source>
        <dbReference type="Pfam" id="PF09995"/>
    </source>
</evidence>
<dbReference type="InterPro" id="IPR037473">
    <property type="entry name" value="Lcp-like"/>
</dbReference>
<dbReference type="Proteomes" id="UP001165160">
    <property type="component" value="Unassembled WGS sequence"/>
</dbReference>
<keyword evidence="4" id="KW-1185">Reference proteome</keyword>
<dbReference type="Pfam" id="PF09995">
    <property type="entry name" value="MPAB_Lcp_cat"/>
    <property type="match status" value="1"/>
</dbReference>
<dbReference type="InterPro" id="IPR018713">
    <property type="entry name" value="MPAB/Lcp_cat_dom"/>
</dbReference>
<keyword evidence="1" id="KW-0472">Membrane</keyword>
<evidence type="ECO:0000313" key="4">
    <source>
        <dbReference type="Proteomes" id="UP001165160"/>
    </source>
</evidence>
<reference evidence="4" key="1">
    <citation type="journal article" date="2023" name="Commun. Biol.">
        <title>Genome analysis of Parmales, the sister group of diatoms, reveals the evolutionary specialization of diatoms from phago-mixotrophs to photoautotrophs.</title>
        <authorList>
            <person name="Ban H."/>
            <person name="Sato S."/>
            <person name="Yoshikawa S."/>
            <person name="Yamada K."/>
            <person name="Nakamura Y."/>
            <person name="Ichinomiya M."/>
            <person name="Sato N."/>
            <person name="Blanc-Mathieu R."/>
            <person name="Endo H."/>
            <person name="Kuwata A."/>
            <person name="Ogata H."/>
        </authorList>
    </citation>
    <scope>NUCLEOTIDE SEQUENCE [LARGE SCALE GENOMIC DNA]</scope>
    <source>
        <strain evidence="4">NIES 3699</strain>
    </source>
</reference>
<keyword evidence="1" id="KW-1133">Transmembrane helix</keyword>
<dbReference type="PANTHER" id="PTHR37539:SF1">
    <property type="entry name" value="ER-BOUND OXYGENASE MPAB_MPAB'_RUBBER OXYGENASE CATALYTIC DOMAIN-CONTAINING PROTEIN"/>
    <property type="match status" value="1"/>
</dbReference>
<gene>
    <name evidence="3" type="ORF">TrVE_jg8807</name>
</gene>
<protein>
    <recommendedName>
        <fullName evidence="2">ER-bound oxygenase mpaB/mpaB'/Rubber oxygenase catalytic domain-containing protein</fullName>
    </recommendedName>
</protein>
<evidence type="ECO:0000256" key="1">
    <source>
        <dbReference type="SAM" id="Phobius"/>
    </source>
</evidence>
<feature type="transmembrane region" description="Helical" evidence="1">
    <location>
        <begin position="376"/>
        <end position="398"/>
    </location>
</feature>
<dbReference type="GO" id="GO:0016491">
    <property type="term" value="F:oxidoreductase activity"/>
    <property type="evidence" value="ECO:0007669"/>
    <property type="project" value="InterPro"/>
</dbReference>
<dbReference type="AlphaFoldDB" id="A0A9W7FC23"/>
<name>A0A9W7FC23_9STRA</name>
<dbReference type="PANTHER" id="PTHR37539">
    <property type="entry name" value="SECRETED PROTEIN-RELATED"/>
    <property type="match status" value="1"/>
</dbReference>
<evidence type="ECO:0000313" key="3">
    <source>
        <dbReference type="EMBL" id="GMI09420.1"/>
    </source>
</evidence>
<accession>A0A9W7FC23</accession>
<feature type="transmembrane region" description="Helical" evidence="1">
    <location>
        <begin position="453"/>
        <end position="470"/>
    </location>
</feature>
<feature type="domain" description="ER-bound oxygenase mpaB/mpaB'/Rubber oxygenase catalytic" evidence="2">
    <location>
        <begin position="168"/>
        <end position="364"/>
    </location>
</feature>
<comment type="caution">
    <text evidence="3">The sequence shown here is derived from an EMBL/GenBank/DDBJ whole genome shotgun (WGS) entry which is preliminary data.</text>
</comment>
<proteinExistence type="predicted"/>